<name>A0A1X0SU59_PSEAI</name>
<dbReference type="EMBL" id="NFFZ01000003">
    <property type="protein sequence ID" value="OTI63971.1"/>
    <property type="molecule type" value="Genomic_DNA"/>
</dbReference>
<reference evidence="1 5" key="2">
    <citation type="submission" date="2019-11" db="EMBL/GenBank/DDBJ databases">
        <title>Genomes of ocular Pseudomonas aeruginosa isolates.</title>
        <authorList>
            <person name="Khan M."/>
            <person name="Rice S.A."/>
            <person name="Willcox M.D.P."/>
            <person name="Stapleton F."/>
        </authorList>
    </citation>
    <scope>NUCLEOTIDE SEQUENCE [LARGE SCALE GENOMIC DNA]</scope>
    <source>
        <strain evidence="1 5">PA221</strain>
    </source>
</reference>
<evidence type="ECO:0000313" key="3">
    <source>
        <dbReference type="EMBL" id="OTI63971.1"/>
    </source>
</evidence>
<protein>
    <submittedName>
        <fullName evidence="3">Uncharacterized protein</fullName>
    </submittedName>
</protein>
<dbReference type="RefSeq" id="WP_003082347.1">
    <property type="nucleotide sequence ID" value="NZ_BAABSN010000001.1"/>
</dbReference>
<accession>A0A1X0SU59</accession>
<proteinExistence type="predicted"/>
<gene>
    <name evidence="3" type="ORF">CAZ10_07060</name>
    <name evidence="1" type="ORF">GNQ48_33060</name>
    <name evidence="2" type="ORF">GUL26_05780</name>
</gene>
<dbReference type="Proteomes" id="UP000194857">
    <property type="component" value="Unassembled WGS sequence"/>
</dbReference>
<dbReference type="Proteomes" id="UP000433532">
    <property type="component" value="Unassembled WGS sequence"/>
</dbReference>
<evidence type="ECO:0000313" key="1">
    <source>
        <dbReference type="EMBL" id="MUI39779.1"/>
    </source>
</evidence>
<evidence type="ECO:0000313" key="4">
    <source>
        <dbReference type="Proteomes" id="UP000194857"/>
    </source>
</evidence>
<evidence type="ECO:0000313" key="5">
    <source>
        <dbReference type="Proteomes" id="UP000433532"/>
    </source>
</evidence>
<reference evidence="3 4" key="1">
    <citation type="submission" date="2017-05" db="EMBL/GenBank/DDBJ databases">
        <authorList>
            <person name="Song R."/>
            <person name="Chenine A.L."/>
            <person name="Ruprecht R.M."/>
        </authorList>
    </citation>
    <scope>NUCLEOTIDE SEQUENCE [LARGE SCALE GENOMIC DNA]</scope>
    <source>
        <strain evidence="3 4">S567_C10_BS</strain>
    </source>
</reference>
<dbReference type="EMBL" id="WOAD01000105">
    <property type="protein sequence ID" value="MUI39779.1"/>
    <property type="molecule type" value="Genomic_DNA"/>
</dbReference>
<sequence>MRLFGLLHLLGQASLRMEQALWPEDYERMTRKVKGVQREAEGDNAKSYIYEEVMQIRQERFDKARHNLQGVCHRYQGSNYFTVLILVLWLFSKRMECFCQGGILSQEADRKKLF</sequence>
<dbReference type="AlphaFoldDB" id="A0A1X0SU59"/>
<evidence type="ECO:0000313" key="2">
    <source>
        <dbReference type="EMBL" id="MZZ11747.1"/>
    </source>
</evidence>
<reference evidence="2" key="3">
    <citation type="submission" date="2020-01" db="EMBL/GenBank/DDBJ databases">
        <title>Bacteria Cultured from War Wounds Associated with the Conflict in Eastern Ukraine.</title>
        <authorList>
            <person name="Snesrud E."/>
            <person name="Galac M.R."/>
            <person name="Mc Gann P."/>
            <person name="Valentine K."/>
            <person name="Viacheslav K."/>
        </authorList>
    </citation>
    <scope>NUCLEOTIDE SEQUENCE</scope>
    <source>
        <strain evidence="2">VNMU148</strain>
    </source>
</reference>
<dbReference type="Proteomes" id="UP000644192">
    <property type="component" value="Unassembled WGS sequence"/>
</dbReference>
<dbReference type="EMBL" id="WXZT01000003">
    <property type="protein sequence ID" value="MZZ11747.1"/>
    <property type="molecule type" value="Genomic_DNA"/>
</dbReference>
<organism evidence="3 4">
    <name type="scientific">Pseudomonas aeruginosa</name>
    <dbReference type="NCBI Taxonomy" id="287"/>
    <lineage>
        <taxon>Bacteria</taxon>
        <taxon>Pseudomonadati</taxon>
        <taxon>Pseudomonadota</taxon>
        <taxon>Gammaproteobacteria</taxon>
        <taxon>Pseudomonadales</taxon>
        <taxon>Pseudomonadaceae</taxon>
        <taxon>Pseudomonas</taxon>
    </lineage>
</organism>
<comment type="caution">
    <text evidence="3">The sequence shown here is derived from an EMBL/GenBank/DDBJ whole genome shotgun (WGS) entry which is preliminary data.</text>
</comment>